<protein>
    <submittedName>
        <fullName evidence="3">Cell surface protein</fullName>
    </submittedName>
</protein>
<keyword evidence="1" id="KW-0472">Membrane</keyword>
<reference evidence="3 4" key="1">
    <citation type="journal article" date="2017" name="BMC Genomics">
        <title>Comparative genomic and phylogenomic analyses of the Bifidobacteriaceae family.</title>
        <authorList>
            <person name="Lugli G.A."/>
            <person name="Milani C."/>
            <person name="Turroni F."/>
            <person name="Duranti S."/>
            <person name="Mancabelli L."/>
            <person name="Mangifesta M."/>
            <person name="Ferrario C."/>
            <person name="Modesto M."/>
            <person name="Mattarelli P."/>
            <person name="Jiri K."/>
            <person name="van Sinderen D."/>
            <person name="Ventura M."/>
        </authorList>
    </citation>
    <scope>NUCLEOTIDE SEQUENCE [LARGE SCALE GENOMIC DNA]</scope>
    <source>
        <strain evidence="3 4">DSM 22924</strain>
    </source>
</reference>
<evidence type="ECO:0000256" key="2">
    <source>
        <dbReference type="SAM" id="SignalP"/>
    </source>
</evidence>
<feature type="chain" id="PRO_5012604992" evidence="2">
    <location>
        <begin position="27"/>
        <end position="723"/>
    </location>
</feature>
<name>A0A261EVF2_9BIFI</name>
<feature type="transmembrane region" description="Helical" evidence="1">
    <location>
        <begin position="696"/>
        <end position="718"/>
    </location>
</feature>
<proteinExistence type="predicted"/>
<feature type="signal peptide" evidence="2">
    <location>
        <begin position="1"/>
        <end position="26"/>
    </location>
</feature>
<sequence>MKVTKIFSVALCAMVCAGILASPAWAVESVNPPQSNNIVTHTDTGNDFRMMLSRAQVYVEAQSAKPMGVQVYTTDSFLVLNQAYQYARQLGAGVSDEIYAQTTERLRQAIDQLTPNSWWIADHKDIQLHPQGSNLLKVDWACGSSPGTDVDVISSDGHKWRIHQSGSDTSTMEQFGITKTTRRYTAPTNTSPVQLIPGLALSHVPEILITASWSTGNVITANGNSFTLSGSTWKTNVKVMLPADNSVPASVRLSNGISVPITWSDDVKSDVDGKIMSRSGVATGSLAGNQFEVSVVASRTYDQSIAINVVRSTADGQSSRIPVIAAGSKASELVEHKVLPDLDYAATADSYTISVDHGADVLKVDTRPGLRKGGIRTFDISIIYRDTAGTQHNKMVHVEQGFKPAERKSDNPEAALNGIMVNGHLIDGWDRDVLDYTITAHGDEPYKISPKPADGQTVTAGDVRQTAYTTVQEWTVTKHGQSRVYSVSVVRPHTVPTADEAFKPSDLIDVDGKSTAPRPDYTGLKSTGFFVDGKYTVSPDDTYQIPIGGQFAYESFSGQTVLVSQARIKGMTWKYTLDVLSPDGSRTGQTVRTVTFITESTHRATLTGVRFDNKELSDFKPNVLEYQVNVNNPDQYTVTPLFDRQTGMSVSTHKNNGVAQVNVVSADGLEKTTYTFHVKATDKSNSKIIDQLPATGVTLLGLAITAGIALIFSIYLLLKKRTQ</sequence>
<dbReference type="Proteomes" id="UP000216004">
    <property type="component" value="Unassembled WGS sequence"/>
</dbReference>
<evidence type="ECO:0000313" key="3">
    <source>
        <dbReference type="EMBL" id="OZG50838.1"/>
    </source>
</evidence>
<dbReference type="OrthoDB" id="9806701at2"/>
<gene>
    <name evidence="3" type="ORF">BOCO_0024</name>
</gene>
<organism evidence="3 4">
    <name type="scientific">Bombiscardovia coagulans</name>
    <dbReference type="NCBI Taxonomy" id="686666"/>
    <lineage>
        <taxon>Bacteria</taxon>
        <taxon>Bacillati</taxon>
        <taxon>Actinomycetota</taxon>
        <taxon>Actinomycetes</taxon>
        <taxon>Bifidobacteriales</taxon>
        <taxon>Bifidobacteriaceae</taxon>
        <taxon>Bombiscardovia</taxon>
    </lineage>
</organism>
<dbReference type="EMBL" id="MWWS01000002">
    <property type="protein sequence ID" value="OZG50838.1"/>
    <property type="molecule type" value="Genomic_DNA"/>
</dbReference>
<evidence type="ECO:0000313" key="4">
    <source>
        <dbReference type="Proteomes" id="UP000216004"/>
    </source>
</evidence>
<comment type="caution">
    <text evidence="3">The sequence shown here is derived from an EMBL/GenBank/DDBJ whole genome shotgun (WGS) entry which is preliminary data.</text>
</comment>
<keyword evidence="2" id="KW-0732">Signal</keyword>
<evidence type="ECO:0000256" key="1">
    <source>
        <dbReference type="SAM" id="Phobius"/>
    </source>
</evidence>
<dbReference type="AlphaFoldDB" id="A0A261EVF2"/>
<keyword evidence="1" id="KW-1133">Transmembrane helix</keyword>
<keyword evidence="1" id="KW-0812">Transmembrane</keyword>
<keyword evidence="4" id="KW-1185">Reference proteome</keyword>
<dbReference type="RefSeq" id="WP_094722092.1">
    <property type="nucleotide sequence ID" value="NZ_MWWS01000002.1"/>
</dbReference>
<accession>A0A261EVF2</accession>